<keyword evidence="2" id="KW-1185">Reference proteome</keyword>
<gene>
    <name evidence="1" type="ORF">SAMN06265337_0866</name>
</gene>
<sequence>MESTTVPMQHFSTPDYLTLTYRSDLHFLVARWQRPVSGAETREGYQHILEAALLCQCPYWLLDGRRRTPADDETTNWGLNEFFPTLSTHLGQTVFMSQLLSPTYQMLTMDLPAFAEADANSDRTYFMRRFNDETSAVEWLQQAQQQL</sequence>
<organism evidence="1 2">
    <name type="scientific">Hymenobacter gelipurpurascens</name>
    <dbReference type="NCBI Taxonomy" id="89968"/>
    <lineage>
        <taxon>Bacteria</taxon>
        <taxon>Pseudomonadati</taxon>
        <taxon>Bacteroidota</taxon>
        <taxon>Cytophagia</taxon>
        <taxon>Cytophagales</taxon>
        <taxon>Hymenobacteraceae</taxon>
        <taxon>Hymenobacter</taxon>
    </lineage>
</organism>
<dbReference type="EMBL" id="FYEW01000001">
    <property type="protein sequence ID" value="SNC63386.1"/>
    <property type="molecule type" value="Genomic_DNA"/>
</dbReference>
<name>A0A212TC25_9BACT</name>
<protein>
    <recommendedName>
        <fullName evidence="3">SpoIIAA-like</fullName>
    </recommendedName>
</protein>
<evidence type="ECO:0008006" key="3">
    <source>
        <dbReference type="Google" id="ProtNLM"/>
    </source>
</evidence>
<dbReference type="AlphaFoldDB" id="A0A212TC25"/>
<evidence type="ECO:0000313" key="2">
    <source>
        <dbReference type="Proteomes" id="UP000198131"/>
    </source>
</evidence>
<accession>A0A212TC25</accession>
<dbReference type="Proteomes" id="UP000198131">
    <property type="component" value="Unassembled WGS sequence"/>
</dbReference>
<proteinExistence type="predicted"/>
<evidence type="ECO:0000313" key="1">
    <source>
        <dbReference type="EMBL" id="SNC63386.1"/>
    </source>
</evidence>
<reference evidence="2" key="1">
    <citation type="submission" date="2017-06" db="EMBL/GenBank/DDBJ databases">
        <authorList>
            <person name="Varghese N."/>
            <person name="Submissions S."/>
        </authorList>
    </citation>
    <scope>NUCLEOTIDE SEQUENCE [LARGE SCALE GENOMIC DNA]</scope>
    <source>
        <strain evidence="2">DSM 11116</strain>
    </source>
</reference>